<keyword evidence="3" id="KW-0456">Lyase</keyword>
<dbReference type="PATRIC" id="fig|1429043.3.peg.131"/>
<sequence>MIAEIDKKIIARLQGDLELTPRPFAAMAKKLGLSEAQVVERIRDLSDKGIMRRFGATLRHQQSGFSANVMVAWQIKPDKTEETGEKLAAYRFVSHCYERETPNPEDFPYNLYTMVHGRSKEECLELVKEMAKAVCAEDYALLFSKKELKKTSMSYFES</sequence>
<dbReference type="InterPro" id="IPR019888">
    <property type="entry name" value="Tscrpt_reg_AsnC-like"/>
</dbReference>
<dbReference type="InterPro" id="IPR019885">
    <property type="entry name" value="Tscrpt_reg_HTH_AsnC-type_CS"/>
</dbReference>
<dbReference type="AlphaFoldDB" id="A0A0D2GMD7"/>
<dbReference type="PANTHER" id="PTHR43413:SF1">
    <property type="entry name" value="SIROHEME DECARBOXYLASE NIRL SUBUNIT"/>
    <property type="match status" value="1"/>
</dbReference>
<dbReference type="InterPro" id="IPR040523">
    <property type="entry name" value="AsnC_trans_reg2"/>
</dbReference>
<dbReference type="SMART" id="SM00344">
    <property type="entry name" value="HTH_ASNC"/>
    <property type="match status" value="1"/>
</dbReference>
<evidence type="ECO:0000313" key="9">
    <source>
        <dbReference type="EMBL" id="KIX15852.1"/>
    </source>
</evidence>
<evidence type="ECO:0000256" key="6">
    <source>
        <dbReference type="ARBA" id="ARBA00048470"/>
    </source>
</evidence>
<dbReference type="InterPro" id="IPR053953">
    <property type="entry name" value="NirdL-like_HTH"/>
</dbReference>
<proteinExistence type="inferred from homology"/>
<evidence type="ECO:0000256" key="5">
    <source>
        <dbReference type="ARBA" id="ARBA00023471"/>
    </source>
</evidence>
<comment type="caution">
    <text evidence="9">The sequence shown here is derived from an EMBL/GenBank/DDBJ whole genome shotgun (WGS) entry which is preliminary data.</text>
</comment>
<evidence type="ECO:0000259" key="8">
    <source>
        <dbReference type="Pfam" id="PF22451"/>
    </source>
</evidence>
<feature type="domain" description="Siroheme decarboxylase AsnC-like ligand binding" evidence="7">
    <location>
        <begin position="63"/>
        <end position="149"/>
    </location>
</feature>
<dbReference type="Gene3D" id="3.30.70.3460">
    <property type="match status" value="1"/>
</dbReference>
<dbReference type="Pfam" id="PF22451">
    <property type="entry name" value="NirdL-like_HTH"/>
    <property type="match status" value="1"/>
</dbReference>
<gene>
    <name evidence="9" type="ORF">X474_00640</name>
</gene>
<comment type="similarity">
    <text evidence="4">Belongs to the Ahb/Nir family.</text>
</comment>
<dbReference type="InParanoid" id="A0A0D2GMD7"/>
<dbReference type="STRING" id="1429043.X474_00640"/>
<evidence type="ECO:0000256" key="3">
    <source>
        <dbReference type="ARBA" id="ARBA00023239"/>
    </source>
</evidence>
<dbReference type="SUPFAM" id="SSF46785">
    <property type="entry name" value="Winged helix' DNA-binding domain"/>
    <property type="match status" value="1"/>
</dbReference>
<evidence type="ECO:0000313" key="10">
    <source>
        <dbReference type="Proteomes" id="UP000032233"/>
    </source>
</evidence>
<keyword evidence="10" id="KW-1185">Reference proteome</keyword>
<evidence type="ECO:0000256" key="2">
    <source>
        <dbReference type="ARBA" id="ARBA00023133"/>
    </source>
</evidence>
<dbReference type="PROSITE" id="PS00519">
    <property type="entry name" value="HTH_ASNC_1"/>
    <property type="match status" value="1"/>
</dbReference>
<keyword evidence="2" id="KW-0350">Heme biosynthesis</keyword>
<accession>A0A0D2GMD7</accession>
<name>A0A0D2GMD7_9BACT</name>
<dbReference type="GO" id="GO:0016829">
    <property type="term" value="F:lyase activity"/>
    <property type="evidence" value="ECO:0007669"/>
    <property type="project" value="UniProtKB-KW"/>
</dbReference>
<comment type="pathway">
    <text evidence="1">Porphyrin-containing compound metabolism; protoheme biosynthesis.</text>
</comment>
<protein>
    <recommendedName>
        <fullName evidence="5">siroheme decarboxylase</fullName>
        <ecNumber evidence="5">4.1.1.111</ecNumber>
    </recommendedName>
</protein>
<dbReference type="PANTHER" id="PTHR43413">
    <property type="entry name" value="TRANSCRIPTIONAL REGULATOR, ASNC FAMILY"/>
    <property type="match status" value="1"/>
</dbReference>
<dbReference type="Proteomes" id="UP000032233">
    <property type="component" value="Unassembled WGS sequence"/>
</dbReference>
<dbReference type="Pfam" id="PF17805">
    <property type="entry name" value="AsnC_trans_reg2"/>
    <property type="match status" value="1"/>
</dbReference>
<evidence type="ECO:0000259" key="7">
    <source>
        <dbReference type="Pfam" id="PF17805"/>
    </source>
</evidence>
<evidence type="ECO:0000256" key="1">
    <source>
        <dbReference type="ARBA" id="ARBA00004744"/>
    </source>
</evidence>
<dbReference type="UniPathway" id="UPA00252"/>
<feature type="domain" description="Siroheme decarboxylase NirL-like HTH" evidence="8">
    <location>
        <begin position="6"/>
        <end position="52"/>
    </location>
</feature>
<reference evidence="9 10" key="1">
    <citation type="submission" date="2013-11" db="EMBL/GenBank/DDBJ databases">
        <title>Metagenomic analysis of a methanogenic consortium involved in long chain n-alkane degradation.</title>
        <authorList>
            <person name="Davidova I.A."/>
            <person name="Callaghan A.V."/>
            <person name="Wawrik B."/>
            <person name="Pruitt S."/>
            <person name="Marks C."/>
            <person name="Duncan K.E."/>
            <person name="Suflita J.M."/>
        </authorList>
    </citation>
    <scope>NUCLEOTIDE SEQUENCE [LARGE SCALE GENOMIC DNA]</scope>
    <source>
        <strain evidence="9 10">SPR</strain>
    </source>
</reference>
<comment type="catalytic activity">
    <reaction evidence="6">
        <text>siroheme + 2 H(+) = 12,18-didecarboxysiroheme + 2 CO2</text>
        <dbReference type="Rhea" id="RHEA:19093"/>
        <dbReference type="ChEBI" id="CHEBI:15378"/>
        <dbReference type="ChEBI" id="CHEBI:16526"/>
        <dbReference type="ChEBI" id="CHEBI:60052"/>
        <dbReference type="ChEBI" id="CHEBI:140497"/>
        <dbReference type="EC" id="4.1.1.111"/>
    </reaction>
</comment>
<dbReference type="OrthoDB" id="9806536at2"/>
<dbReference type="RefSeq" id="WP_044346112.1">
    <property type="nucleotide sequence ID" value="NZ_AZAC01000001.1"/>
</dbReference>
<dbReference type="InterPro" id="IPR050684">
    <property type="entry name" value="HTH-Siroheme_Decarb"/>
</dbReference>
<organism evidence="9 10">
    <name type="scientific">Dethiosulfatarculus sandiegensis</name>
    <dbReference type="NCBI Taxonomy" id="1429043"/>
    <lineage>
        <taxon>Bacteria</taxon>
        <taxon>Pseudomonadati</taxon>
        <taxon>Thermodesulfobacteriota</taxon>
        <taxon>Desulfarculia</taxon>
        <taxon>Desulfarculales</taxon>
        <taxon>Desulfarculaceae</taxon>
        <taxon>Dethiosulfatarculus</taxon>
    </lineage>
</organism>
<dbReference type="EMBL" id="AZAC01000001">
    <property type="protein sequence ID" value="KIX15852.1"/>
    <property type="molecule type" value="Genomic_DNA"/>
</dbReference>
<evidence type="ECO:0000256" key="4">
    <source>
        <dbReference type="ARBA" id="ARBA00023457"/>
    </source>
</evidence>
<dbReference type="GO" id="GO:0006783">
    <property type="term" value="P:heme biosynthetic process"/>
    <property type="evidence" value="ECO:0007669"/>
    <property type="project" value="UniProtKB-KW"/>
</dbReference>
<dbReference type="EC" id="4.1.1.111" evidence="5"/>
<dbReference type="InterPro" id="IPR036390">
    <property type="entry name" value="WH_DNA-bd_sf"/>
</dbReference>